<dbReference type="InterPro" id="IPR050458">
    <property type="entry name" value="LolB"/>
</dbReference>
<name>A0A134B4Q2_9PORP</name>
<dbReference type="InterPro" id="IPR043737">
    <property type="entry name" value="DUF5682"/>
</dbReference>
<feature type="region of interest" description="Disordered" evidence="1">
    <location>
        <begin position="743"/>
        <end position="764"/>
    </location>
</feature>
<protein>
    <submittedName>
        <fullName evidence="2">Uncharacterized protein</fullName>
    </submittedName>
</protein>
<dbReference type="Pfam" id="PF18934">
    <property type="entry name" value="DUF5682"/>
    <property type="match status" value="1"/>
</dbReference>
<feature type="compositionally biased region" description="Basic and acidic residues" evidence="1">
    <location>
        <begin position="743"/>
        <end position="754"/>
    </location>
</feature>
<organism evidence="2 3">
    <name type="scientific">Porphyromonas somerae</name>
    <dbReference type="NCBI Taxonomy" id="322095"/>
    <lineage>
        <taxon>Bacteria</taxon>
        <taxon>Pseudomonadati</taxon>
        <taxon>Bacteroidota</taxon>
        <taxon>Bacteroidia</taxon>
        <taxon>Bacteroidales</taxon>
        <taxon>Porphyromonadaceae</taxon>
        <taxon>Porphyromonas</taxon>
    </lineage>
</organism>
<keyword evidence="3" id="KW-1185">Reference proteome</keyword>
<dbReference type="PANTHER" id="PTHR30634">
    <property type="entry name" value="OUTER MEMBRANE LOLAB LIPOPROTEIN INSERTION APPARATUS"/>
    <property type="match status" value="1"/>
</dbReference>
<evidence type="ECO:0000256" key="1">
    <source>
        <dbReference type="SAM" id="MobiDB-lite"/>
    </source>
</evidence>
<dbReference type="STRING" id="322095.HMPREF3185_01580"/>
<accession>A0A134B4Q2</accession>
<dbReference type="EMBL" id="LSDK01000108">
    <property type="protein sequence ID" value="KXB74904.1"/>
    <property type="molecule type" value="Genomic_DNA"/>
</dbReference>
<dbReference type="Proteomes" id="UP000070224">
    <property type="component" value="Unassembled WGS sequence"/>
</dbReference>
<dbReference type="PATRIC" id="fig|322095.3.peg.1556"/>
<dbReference type="RefSeq" id="WP_060935735.1">
    <property type="nucleotide sequence ID" value="NZ_KQ960458.1"/>
</dbReference>
<dbReference type="PANTHER" id="PTHR30634:SF14">
    <property type="match status" value="1"/>
</dbReference>
<evidence type="ECO:0000313" key="2">
    <source>
        <dbReference type="EMBL" id="KXB74904.1"/>
    </source>
</evidence>
<comment type="caution">
    <text evidence="2">The sequence shown here is derived from an EMBL/GenBank/DDBJ whole genome shotgun (WGS) entry which is preliminary data.</text>
</comment>
<feature type="region of interest" description="Disordered" evidence="1">
    <location>
        <begin position="111"/>
        <end position="155"/>
    </location>
</feature>
<feature type="compositionally biased region" description="Low complexity" evidence="1">
    <location>
        <begin position="130"/>
        <end position="145"/>
    </location>
</feature>
<reference evidence="3" key="1">
    <citation type="submission" date="2016-01" db="EMBL/GenBank/DDBJ databases">
        <authorList>
            <person name="Mitreva M."/>
            <person name="Pepin K.H."/>
            <person name="Mihindukulasuriya K.A."/>
            <person name="Fulton R."/>
            <person name="Fronick C."/>
            <person name="O'Laughlin M."/>
            <person name="Miner T."/>
            <person name="Herter B."/>
            <person name="Rosa B.A."/>
            <person name="Cordes M."/>
            <person name="Tomlinson C."/>
            <person name="Wollam A."/>
            <person name="Palsikar V.B."/>
            <person name="Mardis E.R."/>
            <person name="Wilson R.K."/>
        </authorList>
    </citation>
    <scope>NUCLEOTIDE SEQUENCE [LARGE SCALE GENOMIC DNA]</scope>
    <source>
        <strain evidence="3">KA00683</strain>
    </source>
</reference>
<evidence type="ECO:0000313" key="3">
    <source>
        <dbReference type="Proteomes" id="UP000070224"/>
    </source>
</evidence>
<proteinExistence type="predicted"/>
<sequence length="786" mass="88203">MATYILGVRHHGPGSARRVRERLEALRPDLILVEGPPEAEELLGQVAREGMKPPVALLAYEPTNPQNAVFYPFAAFSPEWQAMLYAATQGTELHFFDLPLIYRLAQTEVKAEETSEASPSEAPTDEATEELSTPPTEQTESSTSATDEESPVEVSAVLPPDEEELEDAFISPDPFDVLAEIDGLSDGEAWWNLRIESSPDGAEVFEAVSEAMTALREAFPERTSEHDLVREAWMRKQIREAERAGDRVIVVICGAWHAPALEARAKIKIKEDNERLKGLPKTKITCTWIPWTYDRLSLYSGYGAGITSPGWYDYLWYHPEDDGTLWVSRMAKHLRRKNMDTSVAHVIETVRLAHATATLKEYPRALLEDYNQAAITVMGFGDPILLDLIKEELVIGNRLGSVPDDVPKVPLLVDIERQQKRLRLPFTSEIKTVTLDLRKPLDLEKSIFIHRLDLLGIGWGTERGVSGKGTFKEQWELYHKPEQIISIIERAVWGNTLQQATEAYMSHQAMEAQSIRRLAELLDEAIPADLPGLVTMMTKRLDELSASAVDVGEMLDTIPKLIRILRYGSVRALDFSHLEGILRVMVARSVAGGLQACSGIDETAADDLYNSLREVDQALMTLADEELRELWLAFLEELRTSSQVHPLLAGMATLLLNQADRLSSEQIAHSLSYHSSVGMKPLDMAYWLEGFLRSSSTLLLLEDRLWELVNDWICGITAENFHELLPVLRRTFSEYSPAERRNLGEKARHYDGKRSSTQSVGMSTEPLDHAEAARVLPLLHLFLGLD</sequence>
<gene>
    <name evidence="2" type="ORF">HMPREF3185_01580</name>
</gene>
<dbReference type="OrthoDB" id="9768066at2"/>
<dbReference type="AlphaFoldDB" id="A0A134B4Q2"/>